<dbReference type="AlphaFoldDB" id="A0A084SKR9"/>
<dbReference type="SUPFAM" id="SSF52540">
    <property type="entry name" value="P-loop containing nucleoside triphosphate hydrolases"/>
    <property type="match status" value="1"/>
</dbReference>
<reference evidence="3 4" key="1">
    <citation type="submission" date="2014-07" db="EMBL/GenBank/DDBJ databases">
        <title>Draft Genome Sequence of Gephyronic Acid Producer, Cystobacter violaceus Strain Cb vi76.</title>
        <authorList>
            <person name="Stevens D.C."/>
            <person name="Young J."/>
            <person name="Carmichael R."/>
            <person name="Tan J."/>
            <person name="Taylor R.E."/>
        </authorList>
    </citation>
    <scope>NUCLEOTIDE SEQUENCE [LARGE SCALE GENOMIC DNA]</scope>
    <source>
        <strain evidence="3 4">Cb vi76</strain>
    </source>
</reference>
<dbReference type="InterPro" id="IPR003959">
    <property type="entry name" value="ATPase_AAA_core"/>
</dbReference>
<dbReference type="Pfam" id="PF13175">
    <property type="entry name" value="AAA_15"/>
    <property type="match status" value="1"/>
</dbReference>
<dbReference type="RefSeq" id="WP_043406592.1">
    <property type="nucleotide sequence ID" value="NZ_JPMI01000264.1"/>
</dbReference>
<accession>A0A084SKR9</accession>
<dbReference type="Gene3D" id="3.40.50.300">
    <property type="entry name" value="P-loop containing nucleotide triphosphate hydrolases"/>
    <property type="match status" value="2"/>
</dbReference>
<dbReference type="GO" id="GO:0000731">
    <property type="term" value="P:DNA synthesis involved in DNA repair"/>
    <property type="evidence" value="ECO:0007669"/>
    <property type="project" value="TreeGrafter"/>
</dbReference>
<evidence type="ECO:0000259" key="2">
    <source>
        <dbReference type="Pfam" id="PF13304"/>
    </source>
</evidence>
<name>A0A084SKR9_9BACT</name>
<dbReference type="PANTHER" id="PTHR32182:SF25">
    <property type="entry name" value="SLR1056 PROTEIN"/>
    <property type="match status" value="1"/>
</dbReference>
<dbReference type="EMBL" id="JPMI01000264">
    <property type="protein sequence ID" value="KFA89054.1"/>
    <property type="molecule type" value="Genomic_DNA"/>
</dbReference>
<organism evidence="3 4">
    <name type="scientific">Archangium violaceum Cb vi76</name>
    <dbReference type="NCBI Taxonomy" id="1406225"/>
    <lineage>
        <taxon>Bacteria</taxon>
        <taxon>Pseudomonadati</taxon>
        <taxon>Myxococcota</taxon>
        <taxon>Myxococcia</taxon>
        <taxon>Myxococcales</taxon>
        <taxon>Cystobacterineae</taxon>
        <taxon>Archangiaceae</taxon>
        <taxon>Archangium</taxon>
    </lineage>
</organism>
<feature type="domain" description="ATPase AAA-type core" evidence="2">
    <location>
        <begin position="251"/>
        <end position="354"/>
    </location>
</feature>
<dbReference type="Proteomes" id="UP000028547">
    <property type="component" value="Unassembled WGS sequence"/>
</dbReference>
<comment type="caution">
    <text evidence="3">The sequence shown here is derived from an EMBL/GenBank/DDBJ whole genome shotgun (WGS) entry which is preliminary data.</text>
</comment>
<evidence type="ECO:0000259" key="1">
    <source>
        <dbReference type="Pfam" id="PF13175"/>
    </source>
</evidence>
<dbReference type="InterPro" id="IPR027417">
    <property type="entry name" value="P-loop_NTPase"/>
</dbReference>
<protein>
    <recommendedName>
        <fullName evidence="5">ATPase AAA-type core domain-containing protein</fullName>
    </recommendedName>
</protein>
<sequence>MSDSARVHIEELRLSGYRAFENARLQLDDLTVLVGRNGAGKSTLIDALEFVRDALSDSLANALERRGGIRALLHHGAREAKELAVALRLRLPGQYLHEVWRRTELSVDQTYLEEGAIVTYGFRIGSRRGGLGFEVKTEVARSEEMGFVRHGGGRGGWYSQDIGSPQGVLATSRDALALPFAAEHEVLYRALLEALKTSIRAYSLSSAAIRAEPPISGASILSRSGSNAGDVLHHLERNKADAAWLNRHLAAITPGVVRVKSETAAGRRLIRFHQRYNKRKKTGVVFDVGDMSDGTLRCLAILLALRQKPAPALVCIEEVEDSVHPAALSVLLDAISASTSHCQVLLTSHSPEALSHPAVTPDRVRIVEWSEGCSQLFRLSPGAEEMSRPPRSVGKLLRTNALFTAKESERVEGDFFKAS</sequence>
<evidence type="ECO:0000313" key="4">
    <source>
        <dbReference type="Proteomes" id="UP000028547"/>
    </source>
</evidence>
<dbReference type="InterPro" id="IPR014555">
    <property type="entry name" value="RecF-like"/>
</dbReference>
<gene>
    <name evidence="3" type="ORF">Q664_37325</name>
</gene>
<feature type="domain" description="Endonuclease GajA/Old nuclease/RecF-like AAA" evidence="1">
    <location>
        <begin position="9"/>
        <end position="52"/>
    </location>
</feature>
<dbReference type="PANTHER" id="PTHR32182">
    <property type="entry name" value="DNA REPLICATION AND REPAIR PROTEIN RECF"/>
    <property type="match status" value="1"/>
</dbReference>
<dbReference type="GO" id="GO:0005524">
    <property type="term" value="F:ATP binding"/>
    <property type="evidence" value="ECO:0007669"/>
    <property type="project" value="InterPro"/>
</dbReference>
<dbReference type="PIRSF" id="PIRSF029347">
    <property type="entry name" value="RecF"/>
    <property type="match status" value="1"/>
</dbReference>
<evidence type="ECO:0008006" key="5">
    <source>
        <dbReference type="Google" id="ProtNLM"/>
    </source>
</evidence>
<evidence type="ECO:0000313" key="3">
    <source>
        <dbReference type="EMBL" id="KFA89054.1"/>
    </source>
</evidence>
<dbReference type="GO" id="GO:0016887">
    <property type="term" value="F:ATP hydrolysis activity"/>
    <property type="evidence" value="ECO:0007669"/>
    <property type="project" value="InterPro"/>
</dbReference>
<proteinExistence type="predicted"/>
<dbReference type="InterPro" id="IPR041685">
    <property type="entry name" value="AAA_GajA/Old/RecF-like"/>
</dbReference>
<dbReference type="Pfam" id="PF13304">
    <property type="entry name" value="AAA_21"/>
    <property type="match status" value="1"/>
</dbReference>
<dbReference type="GO" id="GO:0006302">
    <property type="term" value="P:double-strand break repair"/>
    <property type="evidence" value="ECO:0007669"/>
    <property type="project" value="TreeGrafter"/>
</dbReference>